<feature type="domain" description="Aldehyde dehydrogenase" evidence="3">
    <location>
        <begin position="13"/>
        <end position="479"/>
    </location>
</feature>
<protein>
    <submittedName>
        <fullName evidence="4">Betaine aldehyde dehydrogenase</fullName>
        <ecNumber evidence="4">1.2.1.8</ecNumber>
    </submittedName>
</protein>
<keyword evidence="5" id="KW-1185">Reference proteome</keyword>
<name>A0A9X1V6H0_9BACL</name>
<organism evidence="4 5">
    <name type="scientific">Sulfoacidibacillus ferrooxidans</name>
    <dbReference type="NCBI Taxonomy" id="2005001"/>
    <lineage>
        <taxon>Bacteria</taxon>
        <taxon>Bacillati</taxon>
        <taxon>Bacillota</taxon>
        <taxon>Bacilli</taxon>
        <taxon>Bacillales</taxon>
        <taxon>Alicyclobacillaceae</taxon>
        <taxon>Sulfoacidibacillus</taxon>
    </lineage>
</organism>
<gene>
    <name evidence="4" type="primary">gbsA</name>
    <name evidence="4" type="ORF">MM817_00796</name>
</gene>
<dbReference type="PROSITE" id="PS00070">
    <property type="entry name" value="ALDEHYDE_DEHYDR_CYS"/>
    <property type="match status" value="1"/>
</dbReference>
<dbReference type="Gene3D" id="3.40.309.10">
    <property type="entry name" value="Aldehyde Dehydrogenase, Chain A, domain 2"/>
    <property type="match status" value="1"/>
</dbReference>
<keyword evidence="2 4" id="KW-0560">Oxidoreductase</keyword>
<dbReference type="PANTHER" id="PTHR11699">
    <property type="entry name" value="ALDEHYDE DEHYDROGENASE-RELATED"/>
    <property type="match status" value="1"/>
</dbReference>
<evidence type="ECO:0000259" key="3">
    <source>
        <dbReference type="Pfam" id="PF00171"/>
    </source>
</evidence>
<evidence type="ECO:0000313" key="4">
    <source>
        <dbReference type="EMBL" id="MCI0182536.1"/>
    </source>
</evidence>
<dbReference type="InterPro" id="IPR016161">
    <property type="entry name" value="Ald_DH/histidinol_DH"/>
</dbReference>
<evidence type="ECO:0000256" key="2">
    <source>
        <dbReference type="ARBA" id="ARBA00023002"/>
    </source>
</evidence>
<accession>A0A9X1V6H0</accession>
<reference evidence="4" key="1">
    <citation type="submission" date="2022-03" db="EMBL/GenBank/DDBJ databases">
        <title>Draft Genome Sequence of Firmicute Strain S0AB, a Heterotrophic Iron/Sulfur-Oxidizing Extreme Acidophile.</title>
        <authorList>
            <person name="Vergara E."/>
            <person name="Pakostova E."/>
            <person name="Johnson D.B."/>
            <person name="Holmes D.S."/>
        </authorList>
    </citation>
    <scope>NUCLEOTIDE SEQUENCE</scope>
    <source>
        <strain evidence="4">S0AB</strain>
    </source>
</reference>
<dbReference type="AlphaFoldDB" id="A0A9X1V6H0"/>
<comment type="similarity">
    <text evidence="1">Belongs to the aldehyde dehydrogenase family.</text>
</comment>
<dbReference type="SUPFAM" id="SSF53720">
    <property type="entry name" value="ALDH-like"/>
    <property type="match status" value="1"/>
</dbReference>
<comment type="caution">
    <text evidence="4">The sequence shown here is derived from an EMBL/GenBank/DDBJ whole genome shotgun (WGS) entry which is preliminary data.</text>
</comment>
<dbReference type="InterPro" id="IPR016162">
    <property type="entry name" value="Ald_DH_N"/>
</dbReference>
<evidence type="ECO:0000313" key="5">
    <source>
        <dbReference type="Proteomes" id="UP001139263"/>
    </source>
</evidence>
<dbReference type="FunFam" id="3.40.605.10:FF:000007">
    <property type="entry name" value="NAD/NADP-dependent betaine aldehyde dehydrogenase"/>
    <property type="match status" value="1"/>
</dbReference>
<dbReference type="Pfam" id="PF00171">
    <property type="entry name" value="Aldedh"/>
    <property type="match status" value="1"/>
</dbReference>
<dbReference type="InterPro" id="IPR016160">
    <property type="entry name" value="Ald_DH_CS_CYS"/>
</dbReference>
<dbReference type="InterPro" id="IPR016163">
    <property type="entry name" value="Ald_DH_C"/>
</dbReference>
<dbReference type="Proteomes" id="UP001139263">
    <property type="component" value="Unassembled WGS sequence"/>
</dbReference>
<dbReference type="FunFam" id="3.40.605.10:FF:000026">
    <property type="entry name" value="Aldehyde dehydrogenase, putative"/>
    <property type="match status" value="1"/>
</dbReference>
<dbReference type="FunFam" id="3.40.309.10:FF:000012">
    <property type="entry name" value="Betaine aldehyde dehydrogenase"/>
    <property type="match status" value="1"/>
</dbReference>
<sequence length="492" mass="53872">MALVYDMFIDGQWVHSVSEETMEVRCPADQSLVATVAKANSDDVDVAVQAARKAFDKDEWSSYLNAPIRADYLRKIATILHEEVDRLAELESLSSGKPIMETSMIDIHLAADCFSYYADLASHIGGRQVPLAQQVLDFTLREPIGVIGMIVPFNFPLLLASFKVAPALAAGNTIVLKPSEYTPLTVLELAHICNRIGIPDGVLNVITGFGKDAGEALVQHTEVDKVSFTGSTATGQRIMELCAKTLKKVTLELGGKGPNIVFADCNLDQAVSGVMTGAFMNQGEVCIAGTRVYVERPIWDQFVSQFLTRVKKLKVGHPLSWDTNMGSLISQQQLDKVEYFVSRGIAQGGHLLCGGKRPTDPELAAGFFYEPTVFIDVPADADICQEEIFGPVIVILPFSGEAEAVALANQSKYGLAGGVWTQDIKKGLRMARRLQLGTVWINNYSMLRVEAPFGGYKQSGMGRELGIEGLLDYTQVKNVYVELEDEILYLYD</sequence>
<dbReference type="EC" id="1.2.1.8" evidence="4"/>
<dbReference type="Gene3D" id="3.40.605.10">
    <property type="entry name" value="Aldehyde Dehydrogenase, Chain A, domain 1"/>
    <property type="match status" value="1"/>
</dbReference>
<dbReference type="InterPro" id="IPR015590">
    <property type="entry name" value="Aldehyde_DH_dom"/>
</dbReference>
<proteinExistence type="inferred from homology"/>
<dbReference type="EMBL" id="JALBUF010000001">
    <property type="protein sequence ID" value="MCI0182536.1"/>
    <property type="molecule type" value="Genomic_DNA"/>
</dbReference>
<evidence type="ECO:0000256" key="1">
    <source>
        <dbReference type="ARBA" id="ARBA00009986"/>
    </source>
</evidence>
<dbReference type="GO" id="GO:0008802">
    <property type="term" value="F:betaine-aldehyde dehydrogenase (NAD+) activity"/>
    <property type="evidence" value="ECO:0007669"/>
    <property type="project" value="UniProtKB-EC"/>
</dbReference>